<dbReference type="GO" id="GO:0005829">
    <property type="term" value="C:cytosol"/>
    <property type="evidence" value="ECO:0007669"/>
    <property type="project" value="TreeGrafter"/>
</dbReference>
<dbReference type="PANTHER" id="PTHR14387:SF7">
    <property type="entry name" value="THYROID ADENOMA-ASSOCIATED PROTEIN"/>
    <property type="match status" value="1"/>
</dbReference>
<organism evidence="7">
    <name type="scientific">Ascaris suum</name>
    <name type="common">Pig roundworm</name>
    <name type="synonym">Ascaris lumbricoides</name>
    <dbReference type="NCBI Taxonomy" id="6253"/>
    <lineage>
        <taxon>Eukaryota</taxon>
        <taxon>Metazoa</taxon>
        <taxon>Ecdysozoa</taxon>
        <taxon>Nematoda</taxon>
        <taxon>Chromadorea</taxon>
        <taxon>Rhabditida</taxon>
        <taxon>Spirurina</taxon>
        <taxon>Ascaridomorpha</taxon>
        <taxon>Ascaridoidea</taxon>
        <taxon>Ascarididae</taxon>
        <taxon>Ascaris</taxon>
    </lineage>
</organism>
<evidence type="ECO:0000256" key="1">
    <source>
        <dbReference type="ARBA" id="ARBA00010409"/>
    </source>
</evidence>
<reference evidence="7" key="1">
    <citation type="journal article" date="2011" name="Genome Res.">
        <title>Deep small RNA sequencing from the nematode Ascaris reveals conservation, functional diversification, and novel developmental profiles.</title>
        <authorList>
            <person name="Wang J."/>
            <person name="Czech B."/>
            <person name="Crunk A."/>
            <person name="Wallace A."/>
            <person name="Mitreva M."/>
            <person name="Hannon G.J."/>
            <person name="Davis R.E."/>
        </authorList>
    </citation>
    <scope>NUCLEOTIDE SEQUENCE</scope>
</reference>
<dbReference type="InterPro" id="IPR019442">
    <property type="entry name" value="THADA/TRM732_DUF2428"/>
</dbReference>
<dbReference type="InterPro" id="IPR056842">
    <property type="entry name" value="THADA-like_TPR_C"/>
</dbReference>
<feature type="domain" description="tRNA (32-2'-O)-methyltransferase regulator THADA-like C-terminal TPR repeats region" evidence="6">
    <location>
        <begin position="855"/>
        <end position="1006"/>
    </location>
</feature>
<feature type="domain" description="tRNA (32-2'-O)-methyltransferase regulator THADA-like TPR repeats region" evidence="5">
    <location>
        <begin position="241"/>
        <end position="445"/>
    </location>
</feature>
<evidence type="ECO:0000259" key="4">
    <source>
        <dbReference type="Pfam" id="PF10350"/>
    </source>
</evidence>
<dbReference type="Pfam" id="PF25151">
    <property type="entry name" value="TPR_Trm732_C"/>
    <property type="match status" value="1"/>
</dbReference>
<evidence type="ECO:0000313" key="7">
    <source>
        <dbReference type="EMBL" id="ADY40506.1"/>
    </source>
</evidence>
<proteinExistence type="evidence at transcript level"/>
<dbReference type="Pfam" id="PF10350">
    <property type="entry name" value="DUF2428"/>
    <property type="match status" value="1"/>
</dbReference>
<keyword evidence="2" id="KW-0819">tRNA processing</keyword>
<dbReference type="PANTHER" id="PTHR14387">
    <property type="entry name" value="THADA/DEATH RECEPTOR INTERACTING PROTEIN"/>
    <property type="match status" value="1"/>
</dbReference>
<dbReference type="EMBL" id="JI164716">
    <property type="protein sequence ID" value="ADY40506.1"/>
    <property type="molecule type" value="mRNA"/>
</dbReference>
<protein>
    <recommendedName>
        <fullName evidence="3">tRNA (32-2'-O)-methyltransferase regulator THADA</fullName>
    </recommendedName>
</protein>
<dbReference type="SUPFAM" id="SSF48371">
    <property type="entry name" value="ARM repeat"/>
    <property type="match status" value="1"/>
</dbReference>
<evidence type="ECO:0000259" key="5">
    <source>
        <dbReference type="Pfam" id="PF25150"/>
    </source>
</evidence>
<evidence type="ECO:0000256" key="3">
    <source>
        <dbReference type="ARBA" id="ARBA00035698"/>
    </source>
</evidence>
<dbReference type="GO" id="GO:0030488">
    <property type="term" value="P:tRNA methylation"/>
    <property type="evidence" value="ECO:0007669"/>
    <property type="project" value="TreeGrafter"/>
</dbReference>
<evidence type="ECO:0000259" key="6">
    <source>
        <dbReference type="Pfam" id="PF25151"/>
    </source>
</evidence>
<sequence length="1350" mass="153178">MRDCDSVTDFVPPSSIHSDDALCDGLKHDLDGIPSLEFIFRRSEDWWLRRCCAQHECFLVDACIPALIEAANRNPNESNVIFDVTKALGRSMAVLKDESCTLSLSVEAAILDFVCRFWDSMVEFVCHECVHIFDVLIHLHDLRCKCKAERRDDECCRWISQVANSLTDGTSSCRSKLKCLLIFMKQYPLVIDRFPDETVSSFYKSLSCATLAVAASNLIVYDLSRLFTDACRLSLHTSLLRNALCSPNQQLRAGAREKLIPILFKDKQLAGWLAEDFTVTLSEGFSDDRALDVMLFLSRFCIFHQRVTGDYSTWDGFIDERCLIRALLHSHSHMRLSAWNLISDHPRLTVPIRRREIELMKAFMLTNMTEQCPATRQKILAGLKKVFIRIRETSQMLIKAGNDEEDLVNCYAHFVLWLRDLSFESLQKGSNFNRRIMALHIIDYIYQQPFLRADSKGLFYRSIAPRLHLETDHHLRLLNCLDDSYQLCQEIALELLTSRCCANPIDWDAFLEESTCRMLSTRSHNVTSSSYRFRYFLRKNPSRIESFFEYLLGLCSARIRLITGNLLAVATESGSLYPILNAIAIAIEQVEWENLSVEEVGWWHSRVSAQLLPLCFEVGELVAPVVHSMSPEGFAPDALLHSSESMRDGMASLTETSQLLLVGCWRAHRHISTILHLIASKIPYPLLISDAELRRIGEYYWLQLTECKHCGAFELAVEGFEGLCGRLWNLMDTRRGDHECALPTPDGWLDDILAAIRGEVDAGKLCTTRRSAGLPYLVCAILGTEPRHRNAHCVRKALDSLLSYEHLSPELQVHSINVLRSIFSDKRLSEAVQGRLERALRACLLGIASPYWPVRNAISQLFAVLLVRIFGVARTPQRTLRIHEKNAMSGYEFFSRFPSLYDILYLRLLAFADMSSQLGVYPVLALLTHLFPSAQRSREHPISVFIMPTLRVLLDCRAHKMRELAAHALIAICDEQDVGFLLRWIRSSELLKARQNHVHCVLLILQVVNERFDNKPFQCDVKRIVEEIIEKKLFHSWCDCNLSILATLIHDCGVPPKLSHIKLLIDSDAIRWLSSRPVATLMAKFLIENATADIEEGMTAALELLQRKRHLRSELWRAFLKKPTHVGISVLLLRMAAADLCESGEHTVCNILRLLLDNVAMVLRSEECVKLVSAYTGKLADGSIHLGMEISEDLIRLLSMELHLTGFDVRWILSCAQRESIHSKRIALRGILWAHENGFKAIEVLNAGAVLLQDEESSIREESASILSGVLQSGKGHNLLNAQIALWMVVKQFPSLHEQVFRGAVLEGDEHRLFDACVSNPYAEAIPIGLQYFGVLEAVGLQTALNTQIC</sequence>
<dbReference type="InterPro" id="IPR056843">
    <property type="entry name" value="THADA-like_TPR"/>
</dbReference>
<feature type="domain" description="DUF2428" evidence="4">
    <location>
        <begin position="609"/>
        <end position="852"/>
    </location>
</feature>
<evidence type="ECO:0000256" key="2">
    <source>
        <dbReference type="ARBA" id="ARBA00022694"/>
    </source>
</evidence>
<accession>F1KRK2</accession>
<dbReference type="InterPro" id="IPR051954">
    <property type="entry name" value="tRNA_methyltransferase_THADA"/>
</dbReference>
<comment type="similarity">
    <text evidence="1">Belongs to the THADA family.</text>
</comment>
<dbReference type="Pfam" id="PF25150">
    <property type="entry name" value="TPR_Trm732"/>
    <property type="match status" value="1"/>
</dbReference>
<name>F1KRK2_ASCSU</name>
<dbReference type="InterPro" id="IPR016024">
    <property type="entry name" value="ARM-type_fold"/>
</dbReference>